<dbReference type="GO" id="GO:0003700">
    <property type="term" value="F:DNA-binding transcription factor activity"/>
    <property type="evidence" value="ECO:0007669"/>
    <property type="project" value="InterPro"/>
</dbReference>
<name>H2C6B1_9CREN</name>
<dbReference type="InterPro" id="IPR036388">
    <property type="entry name" value="WH-like_DNA-bd_sf"/>
</dbReference>
<dbReference type="InterPro" id="IPR001845">
    <property type="entry name" value="HTH_ArsR_DNA-bd_dom"/>
</dbReference>
<dbReference type="HOGENOM" id="CLU_156332_0_0_2"/>
<protein>
    <submittedName>
        <fullName evidence="2">Putative transcriptional regulator</fullName>
    </submittedName>
</protein>
<dbReference type="Proteomes" id="UP000003980">
    <property type="component" value="Unassembled WGS sequence"/>
</dbReference>
<evidence type="ECO:0000313" key="2">
    <source>
        <dbReference type="EMBL" id="EHP69338.1"/>
    </source>
</evidence>
<sequence length="90" mass="9882">MELVLSDVEEILRVAEALSSVTRVNILKLTSREAKSVTELSEELRMTKGNVSSQISLLEGAGLLEVTYTEGVKGLKKLVKSKYDKITISL</sequence>
<proteinExistence type="predicted"/>
<dbReference type="eggNOG" id="arCOG01679">
    <property type="taxonomic scope" value="Archaea"/>
</dbReference>
<dbReference type="RefSeq" id="WP_009073293.1">
    <property type="nucleotide sequence ID" value="NZ_JH597768.1"/>
</dbReference>
<dbReference type="CDD" id="cd00090">
    <property type="entry name" value="HTH_ARSR"/>
    <property type="match status" value="1"/>
</dbReference>
<dbReference type="SMART" id="SM00418">
    <property type="entry name" value="HTH_ARSR"/>
    <property type="match status" value="1"/>
</dbReference>
<accession>H2C6B1</accession>
<dbReference type="InterPro" id="IPR036390">
    <property type="entry name" value="WH_DNA-bd_sf"/>
</dbReference>
<organism evidence="2 3">
    <name type="scientific">Metallosphaera yellowstonensis MK1</name>
    <dbReference type="NCBI Taxonomy" id="671065"/>
    <lineage>
        <taxon>Archaea</taxon>
        <taxon>Thermoproteota</taxon>
        <taxon>Thermoprotei</taxon>
        <taxon>Sulfolobales</taxon>
        <taxon>Sulfolobaceae</taxon>
        <taxon>Metallosphaera</taxon>
    </lineage>
</organism>
<reference evidence="2 3" key="1">
    <citation type="submission" date="2012-01" db="EMBL/GenBank/DDBJ databases">
        <title>Improved High-Quality Draft sequence of Metallosphaera yellowstonensis MK1.</title>
        <authorList>
            <consortium name="US DOE Joint Genome Institute"/>
            <person name="Lucas S."/>
            <person name="Han J."/>
            <person name="Cheng J.-F."/>
            <person name="Goodwin L."/>
            <person name="Pitluck S."/>
            <person name="Peters L."/>
            <person name="Teshima H."/>
            <person name="Detter J.C."/>
            <person name="Han C."/>
            <person name="Tapia R."/>
            <person name="Land M."/>
            <person name="Hauser L."/>
            <person name="Kyrpides N."/>
            <person name="Kozubal M."/>
            <person name="Macur R.E."/>
            <person name="Jay Z."/>
            <person name="Inskeep W."/>
            <person name="Woyke T."/>
        </authorList>
    </citation>
    <scope>NUCLEOTIDE SEQUENCE [LARGE SCALE GENOMIC DNA]</scope>
    <source>
        <strain evidence="2 3">MK1</strain>
    </source>
</reference>
<evidence type="ECO:0000259" key="1">
    <source>
        <dbReference type="SMART" id="SM00418"/>
    </source>
</evidence>
<dbReference type="EMBL" id="JH597768">
    <property type="protein sequence ID" value="EHP69338.1"/>
    <property type="molecule type" value="Genomic_DNA"/>
</dbReference>
<gene>
    <name evidence="2" type="ORF">MetMK1DRAFT_00020880</name>
</gene>
<evidence type="ECO:0000313" key="3">
    <source>
        <dbReference type="Proteomes" id="UP000003980"/>
    </source>
</evidence>
<dbReference type="InterPro" id="IPR011991">
    <property type="entry name" value="ArsR-like_HTH"/>
</dbReference>
<dbReference type="AlphaFoldDB" id="H2C6B1"/>
<dbReference type="OrthoDB" id="34034at2157"/>
<dbReference type="SUPFAM" id="SSF46785">
    <property type="entry name" value="Winged helix' DNA-binding domain"/>
    <property type="match status" value="1"/>
</dbReference>
<dbReference type="Gene3D" id="1.10.10.10">
    <property type="entry name" value="Winged helix-like DNA-binding domain superfamily/Winged helix DNA-binding domain"/>
    <property type="match status" value="1"/>
</dbReference>
<feature type="domain" description="HTH arsR-type" evidence="1">
    <location>
        <begin position="13"/>
        <end position="80"/>
    </location>
</feature>
<dbReference type="Pfam" id="PF01022">
    <property type="entry name" value="HTH_5"/>
    <property type="match status" value="1"/>
</dbReference>
<dbReference type="STRING" id="671065.MetMK1DRAFT_00020880"/>
<keyword evidence="3" id="KW-1185">Reference proteome</keyword>